<dbReference type="Gene3D" id="6.10.140.2220">
    <property type="match status" value="1"/>
</dbReference>
<dbReference type="Proteomes" id="UP000184073">
    <property type="component" value="Unassembled WGS sequence"/>
</dbReference>
<dbReference type="EMBL" id="KV878127">
    <property type="protein sequence ID" value="OJJ00698.1"/>
    <property type="molecule type" value="Genomic_DNA"/>
</dbReference>
<dbReference type="VEuPathDB" id="FungiDB:ASPVEDRAFT_61331"/>
<dbReference type="SUPFAM" id="SSF144232">
    <property type="entry name" value="HIT/MYND zinc finger-like"/>
    <property type="match status" value="1"/>
</dbReference>
<evidence type="ECO:0000313" key="7">
    <source>
        <dbReference type="Proteomes" id="UP000184073"/>
    </source>
</evidence>
<dbReference type="RefSeq" id="XP_040666460.1">
    <property type="nucleotide sequence ID" value="XM_040815563.1"/>
</dbReference>
<evidence type="ECO:0000256" key="2">
    <source>
        <dbReference type="ARBA" id="ARBA00022771"/>
    </source>
</evidence>
<dbReference type="PROSITE" id="PS50865">
    <property type="entry name" value="ZF_MYND_2"/>
    <property type="match status" value="1"/>
</dbReference>
<feature type="domain" description="MYND-type" evidence="5">
    <location>
        <begin position="5"/>
        <end position="47"/>
    </location>
</feature>
<evidence type="ECO:0000313" key="6">
    <source>
        <dbReference type="EMBL" id="OJJ00698.1"/>
    </source>
</evidence>
<keyword evidence="2 4" id="KW-0863">Zinc-finger</keyword>
<keyword evidence="7" id="KW-1185">Reference proteome</keyword>
<dbReference type="AlphaFoldDB" id="A0A1L9PGQ7"/>
<dbReference type="InterPro" id="IPR027974">
    <property type="entry name" value="DUF4470"/>
</dbReference>
<dbReference type="STRING" id="1036611.A0A1L9PGQ7"/>
<evidence type="ECO:0000256" key="1">
    <source>
        <dbReference type="ARBA" id="ARBA00022723"/>
    </source>
</evidence>
<sequence>MAGSQPSCANNSECQKGGKCACTNCRLVLYCSAACQKSHWKFHRIDCRSELNKSKWFPAWVTENRSPKNQPPFGPDKDFMGDMPAFDLLKLGDNEGKDYHGHLRILLAASGDLRNVVKTVTDLPDDFNGSLEITINDHDADVVCRNVLLLLISLVAGDDEEVIECMIHVWYSAFLRESDIDLLSQFRPLIEEVCKDYENSGCSHPTGRQWTFGKCGLVPVLKKESWDRLLSFLEAPFGYTPTLAHKARTLATKVKSRKDCRERYLYSQPPAHRVAHEKFWDDGMLLPFGASREEFCIPNPTFYQHWAQWPMKDDANPLAGWPSEEVFATYTGPATADVYGKLYFYLYGMFKTFRYKLRTSKILIELPEDCVTPLPTILEDSCFDRIDTSNLADSGMFGIGRTLQLMMPLLKQPSDNPHATLITLFMGAVGRTINDSDREREIGPQSEGWRLLRQYMPDFKRHVLTLSHPECGRLNAAIQLVANHDIVFDRYMENHNFTEAGESVGAVVKKDHTIVDKWPFQVKLRPGQPGAQEEFDRLLRDKCLGQECFIEWKRVAKTMADKNEKPSGMPKVGKLAI</sequence>
<evidence type="ECO:0000259" key="5">
    <source>
        <dbReference type="PROSITE" id="PS50865"/>
    </source>
</evidence>
<protein>
    <recommendedName>
        <fullName evidence="5">MYND-type domain-containing protein</fullName>
    </recommendedName>
</protein>
<evidence type="ECO:0000256" key="3">
    <source>
        <dbReference type="ARBA" id="ARBA00022833"/>
    </source>
</evidence>
<keyword evidence="1" id="KW-0479">Metal-binding</keyword>
<dbReference type="InterPro" id="IPR002893">
    <property type="entry name" value="Znf_MYND"/>
</dbReference>
<reference evidence="7" key="1">
    <citation type="journal article" date="2017" name="Genome Biol.">
        <title>Comparative genomics reveals high biological diversity and specific adaptations in the industrially and medically important fungal genus Aspergillus.</title>
        <authorList>
            <person name="de Vries R.P."/>
            <person name="Riley R."/>
            <person name="Wiebenga A."/>
            <person name="Aguilar-Osorio G."/>
            <person name="Amillis S."/>
            <person name="Uchima C.A."/>
            <person name="Anderluh G."/>
            <person name="Asadollahi M."/>
            <person name="Askin M."/>
            <person name="Barry K."/>
            <person name="Battaglia E."/>
            <person name="Bayram O."/>
            <person name="Benocci T."/>
            <person name="Braus-Stromeyer S.A."/>
            <person name="Caldana C."/>
            <person name="Canovas D."/>
            <person name="Cerqueira G.C."/>
            <person name="Chen F."/>
            <person name="Chen W."/>
            <person name="Choi C."/>
            <person name="Clum A."/>
            <person name="Dos Santos R.A."/>
            <person name="Damasio A.R."/>
            <person name="Diallinas G."/>
            <person name="Emri T."/>
            <person name="Fekete E."/>
            <person name="Flipphi M."/>
            <person name="Freyberg S."/>
            <person name="Gallo A."/>
            <person name="Gournas C."/>
            <person name="Habgood R."/>
            <person name="Hainaut M."/>
            <person name="Harispe M.L."/>
            <person name="Henrissat B."/>
            <person name="Hilden K.S."/>
            <person name="Hope R."/>
            <person name="Hossain A."/>
            <person name="Karabika E."/>
            <person name="Karaffa L."/>
            <person name="Karanyi Z."/>
            <person name="Krasevec N."/>
            <person name="Kuo A."/>
            <person name="Kusch H."/>
            <person name="LaButti K."/>
            <person name="Lagendijk E.L."/>
            <person name="Lapidus A."/>
            <person name="Levasseur A."/>
            <person name="Lindquist E."/>
            <person name="Lipzen A."/>
            <person name="Logrieco A.F."/>
            <person name="MacCabe A."/>
            <person name="Maekelae M.R."/>
            <person name="Malavazi I."/>
            <person name="Melin P."/>
            <person name="Meyer V."/>
            <person name="Mielnichuk N."/>
            <person name="Miskei M."/>
            <person name="Molnar A.P."/>
            <person name="Mule G."/>
            <person name="Ngan C.Y."/>
            <person name="Orejas M."/>
            <person name="Orosz E."/>
            <person name="Ouedraogo J.P."/>
            <person name="Overkamp K.M."/>
            <person name="Park H.-S."/>
            <person name="Perrone G."/>
            <person name="Piumi F."/>
            <person name="Punt P.J."/>
            <person name="Ram A.F."/>
            <person name="Ramon A."/>
            <person name="Rauscher S."/>
            <person name="Record E."/>
            <person name="Riano-Pachon D.M."/>
            <person name="Robert V."/>
            <person name="Roehrig J."/>
            <person name="Ruller R."/>
            <person name="Salamov A."/>
            <person name="Salih N.S."/>
            <person name="Samson R.A."/>
            <person name="Sandor E."/>
            <person name="Sanguinetti M."/>
            <person name="Schuetze T."/>
            <person name="Sepcic K."/>
            <person name="Shelest E."/>
            <person name="Sherlock G."/>
            <person name="Sophianopoulou V."/>
            <person name="Squina F.M."/>
            <person name="Sun H."/>
            <person name="Susca A."/>
            <person name="Todd R.B."/>
            <person name="Tsang A."/>
            <person name="Unkles S.E."/>
            <person name="van de Wiele N."/>
            <person name="van Rossen-Uffink D."/>
            <person name="Oliveira J.V."/>
            <person name="Vesth T.C."/>
            <person name="Visser J."/>
            <person name="Yu J.-H."/>
            <person name="Zhou M."/>
            <person name="Andersen M.R."/>
            <person name="Archer D.B."/>
            <person name="Baker S.E."/>
            <person name="Benoit I."/>
            <person name="Brakhage A.A."/>
            <person name="Braus G.H."/>
            <person name="Fischer R."/>
            <person name="Frisvad J.C."/>
            <person name="Goldman G.H."/>
            <person name="Houbraken J."/>
            <person name="Oakley B."/>
            <person name="Pocsi I."/>
            <person name="Scazzocchio C."/>
            <person name="Seiboth B."/>
            <person name="vanKuyk P.A."/>
            <person name="Wortman J."/>
            <person name="Dyer P.S."/>
            <person name="Grigoriev I.V."/>
        </authorList>
    </citation>
    <scope>NUCLEOTIDE SEQUENCE [LARGE SCALE GENOMIC DNA]</scope>
    <source>
        <strain evidence="7">CBS 583.65</strain>
    </source>
</reference>
<keyword evidence="3" id="KW-0862">Zinc</keyword>
<evidence type="ECO:0000256" key="4">
    <source>
        <dbReference type="PROSITE-ProRule" id="PRU00134"/>
    </source>
</evidence>
<dbReference type="GeneID" id="63731074"/>
<dbReference type="OrthoDB" id="5282002at2759"/>
<proteinExistence type="predicted"/>
<dbReference type="GO" id="GO:0008270">
    <property type="term" value="F:zinc ion binding"/>
    <property type="evidence" value="ECO:0007669"/>
    <property type="project" value="UniProtKB-KW"/>
</dbReference>
<gene>
    <name evidence="6" type="ORF">ASPVEDRAFT_61331</name>
</gene>
<name>A0A1L9PGQ7_ASPVE</name>
<dbReference type="Pfam" id="PF14737">
    <property type="entry name" value="DUF4470"/>
    <property type="match status" value="1"/>
</dbReference>
<dbReference type="Pfam" id="PF01753">
    <property type="entry name" value="zf-MYND"/>
    <property type="match status" value="1"/>
</dbReference>
<organism evidence="6 7">
    <name type="scientific">Aspergillus versicolor CBS 583.65</name>
    <dbReference type="NCBI Taxonomy" id="1036611"/>
    <lineage>
        <taxon>Eukaryota</taxon>
        <taxon>Fungi</taxon>
        <taxon>Dikarya</taxon>
        <taxon>Ascomycota</taxon>
        <taxon>Pezizomycotina</taxon>
        <taxon>Eurotiomycetes</taxon>
        <taxon>Eurotiomycetidae</taxon>
        <taxon>Eurotiales</taxon>
        <taxon>Aspergillaceae</taxon>
        <taxon>Aspergillus</taxon>
        <taxon>Aspergillus subgen. Nidulantes</taxon>
    </lineage>
</organism>
<accession>A0A1L9PGQ7</accession>